<evidence type="ECO:0000256" key="1">
    <source>
        <dbReference type="SAM" id="Phobius"/>
    </source>
</evidence>
<feature type="transmembrane region" description="Helical" evidence="1">
    <location>
        <begin position="38"/>
        <end position="59"/>
    </location>
</feature>
<accession>A0A2M8QEI4</accession>
<dbReference type="Proteomes" id="UP000230790">
    <property type="component" value="Unassembled WGS sequence"/>
</dbReference>
<evidence type="ECO:0000313" key="2">
    <source>
        <dbReference type="EMBL" id="PJF48162.1"/>
    </source>
</evidence>
<gene>
    <name evidence="2" type="ORF">CUN48_04895</name>
</gene>
<name>A0A2M8QEI4_9CHLR</name>
<evidence type="ECO:0008006" key="4">
    <source>
        <dbReference type="Google" id="ProtNLM"/>
    </source>
</evidence>
<keyword evidence="1" id="KW-0472">Membrane</keyword>
<comment type="caution">
    <text evidence="2">The sequence shown here is derived from an EMBL/GenBank/DDBJ whole genome shotgun (WGS) entry which is preliminary data.</text>
</comment>
<keyword evidence="1" id="KW-1133">Transmembrane helix</keyword>
<dbReference type="EMBL" id="PGTN01000022">
    <property type="protein sequence ID" value="PJF48162.1"/>
    <property type="molecule type" value="Genomic_DNA"/>
</dbReference>
<reference evidence="2 3" key="1">
    <citation type="submission" date="2017-11" db="EMBL/GenBank/DDBJ databases">
        <title>Evolution of Phototrophy in the Chloroflexi Phylum Driven by Horizontal Gene Transfer.</title>
        <authorList>
            <person name="Ward L.M."/>
            <person name="Hemp J."/>
            <person name="Shih P.M."/>
            <person name="Mcglynn S.E."/>
            <person name="Fischer W."/>
        </authorList>
    </citation>
    <scope>NUCLEOTIDE SEQUENCE [LARGE SCALE GENOMIC DNA]</scope>
    <source>
        <strain evidence="2">JP3_7</strain>
    </source>
</reference>
<sequence length="169" mass="17969">MNQGKMLGYILLGIGAGIFLLGALWALGGSIETQGARILAIAFAFIIAAPLVGLGMYTLSKGRLEAVEMAQIRQQQKLLGLVQTQGKVDISMAAIELGLNRDQMKQLIYDLIGKQLFSGYVDWDDGVLYSSDASKLKSGTCPKCGGQLTLAGKGLVKCPYCGSEIFTTS</sequence>
<proteinExistence type="predicted"/>
<organism evidence="2 3">
    <name type="scientific">Candidatus Thermofonsia Clade 3 bacterium</name>
    <dbReference type="NCBI Taxonomy" id="2364212"/>
    <lineage>
        <taxon>Bacteria</taxon>
        <taxon>Bacillati</taxon>
        <taxon>Chloroflexota</taxon>
        <taxon>Candidatus Thermofontia</taxon>
        <taxon>Candidatus Thermofonsia Clade 3</taxon>
    </lineage>
</organism>
<feature type="transmembrane region" description="Helical" evidence="1">
    <location>
        <begin position="7"/>
        <end position="26"/>
    </location>
</feature>
<dbReference type="Gene3D" id="2.20.28.30">
    <property type="entry name" value="RNA polymerase ii, chain L"/>
    <property type="match status" value="1"/>
</dbReference>
<protein>
    <recommendedName>
        <fullName evidence="4">PCI domain-containing protein</fullName>
    </recommendedName>
</protein>
<evidence type="ECO:0000313" key="3">
    <source>
        <dbReference type="Proteomes" id="UP000230790"/>
    </source>
</evidence>
<keyword evidence="1" id="KW-0812">Transmembrane</keyword>
<dbReference type="AlphaFoldDB" id="A0A2M8QEI4"/>